<dbReference type="AlphaFoldDB" id="A0A9P5XH23"/>
<sequence length="140" mass="15369">MSEVSYPTHHNTTNPYESLFGYSRGVRKGPFIFISGTTSTSTPEPSSESQTPVILYPDSAYEQALHIFRTIIHSVEYLGGKREDISRIRMFVRDDADSNDIGRALKESLSDVAPAATMIIGAAFVNPAMKVEIEADAVVL</sequence>
<dbReference type="PANTHER" id="PTHR43857:SF1">
    <property type="entry name" value="YJGH FAMILY PROTEIN"/>
    <property type="match status" value="1"/>
</dbReference>
<name>A0A9P5XH23_9AGAR</name>
<dbReference type="Gene3D" id="3.30.1330.40">
    <property type="entry name" value="RutC-like"/>
    <property type="match status" value="1"/>
</dbReference>
<gene>
    <name evidence="1" type="ORF">P691DRAFT_813122</name>
</gene>
<evidence type="ECO:0000313" key="1">
    <source>
        <dbReference type="EMBL" id="KAF9449101.1"/>
    </source>
</evidence>
<protein>
    <submittedName>
        <fullName evidence="1">YjgF-like protein</fullName>
    </submittedName>
</protein>
<dbReference type="OrthoDB" id="686384at2759"/>
<dbReference type="PANTHER" id="PTHR43857">
    <property type="entry name" value="BLR7761 PROTEIN"/>
    <property type="match status" value="1"/>
</dbReference>
<evidence type="ECO:0000313" key="2">
    <source>
        <dbReference type="Proteomes" id="UP000807342"/>
    </source>
</evidence>
<keyword evidence="2" id="KW-1185">Reference proteome</keyword>
<reference evidence="1" key="1">
    <citation type="submission" date="2020-11" db="EMBL/GenBank/DDBJ databases">
        <authorList>
            <consortium name="DOE Joint Genome Institute"/>
            <person name="Ahrendt S."/>
            <person name="Riley R."/>
            <person name="Andreopoulos W."/>
            <person name="Labutti K."/>
            <person name="Pangilinan J."/>
            <person name="Ruiz-Duenas F.J."/>
            <person name="Barrasa J.M."/>
            <person name="Sanchez-Garcia M."/>
            <person name="Camarero S."/>
            <person name="Miyauchi S."/>
            <person name="Serrano A."/>
            <person name="Linde D."/>
            <person name="Babiker R."/>
            <person name="Drula E."/>
            <person name="Ayuso-Fernandez I."/>
            <person name="Pacheco R."/>
            <person name="Padilla G."/>
            <person name="Ferreira P."/>
            <person name="Barriuso J."/>
            <person name="Kellner H."/>
            <person name="Castanera R."/>
            <person name="Alfaro M."/>
            <person name="Ramirez L."/>
            <person name="Pisabarro A.G."/>
            <person name="Kuo A."/>
            <person name="Tritt A."/>
            <person name="Lipzen A."/>
            <person name="He G."/>
            <person name="Yan M."/>
            <person name="Ng V."/>
            <person name="Cullen D."/>
            <person name="Martin F."/>
            <person name="Rosso M.-N."/>
            <person name="Henrissat B."/>
            <person name="Hibbett D."/>
            <person name="Martinez A.T."/>
            <person name="Grigoriev I.V."/>
        </authorList>
    </citation>
    <scope>NUCLEOTIDE SEQUENCE</scope>
    <source>
        <strain evidence="1">MF-IS2</strain>
    </source>
</reference>
<dbReference type="InterPro" id="IPR035959">
    <property type="entry name" value="RutC-like_sf"/>
</dbReference>
<dbReference type="InterPro" id="IPR006175">
    <property type="entry name" value="YjgF/YER057c/UK114"/>
</dbReference>
<dbReference type="EMBL" id="MU151140">
    <property type="protein sequence ID" value="KAF9449101.1"/>
    <property type="molecule type" value="Genomic_DNA"/>
</dbReference>
<dbReference type="SUPFAM" id="SSF55298">
    <property type="entry name" value="YjgF-like"/>
    <property type="match status" value="1"/>
</dbReference>
<dbReference type="Proteomes" id="UP000807342">
    <property type="component" value="Unassembled WGS sequence"/>
</dbReference>
<organism evidence="1 2">
    <name type="scientific">Macrolepiota fuliginosa MF-IS2</name>
    <dbReference type="NCBI Taxonomy" id="1400762"/>
    <lineage>
        <taxon>Eukaryota</taxon>
        <taxon>Fungi</taxon>
        <taxon>Dikarya</taxon>
        <taxon>Basidiomycota</taxon>
        <taxon>Agaricomycotina</taxon>
        <taxon>Agaricomycetes</taxon>
        <taxon>Agaricomycetidae</taxon>
        <taxon>Agaricales</taxon>
        <taxon>Agaricineae</taxon>
        <taxon>Agaricaceae</taxon>
        <taxon>Macrolepiota</taxon>
    </lineage>
</organism>
<comment type="caution">
    <text evidence="1">The sequence shown here is derived from an EMBL/GenBank/DDBJ whole genome shotgun (WGS) entry which is preliminary data.</text>
</comment>
<accession>A0A9P5XH23</accession>
<proteinExistence type="predicted"/>
<dbReference type="Pfam" id="PF01042">
    <property type="entry name" value="Ribonuc_L-PSP"/>
    <property type="match status" value="1"/>
</dbReference>